<organism evidence="1 2">
    <name type="scientific">Trifolium medium</name>
    <dbReference type="NCBI Taxonomy" id="97028"/>
    <lineage>
        <taxon>Eukaryota</taxon>
        <taxon>Viridiplantae</taxon>
        <taxon>Streptophyta</taxon>
        <taxon>Embryophyta</taxon>
        <taxon>Tracheophyta</taxon>
        <taxon>Spermatophyta</taxon>
        <taxon>Magnoliopsida</taxon>
        <taxon>eudicotyledons</taxon>
        <taxon>Gunneridae</taxon>
        <taxon>Pentapetalae</taxon>
        <taxon>rosids</taxon>
        <taxon>fabids</taxon>
        <taxon>Fabales</taxon>
        <taxon>Fabaceae</taxon>
        <taxon>Papilionoideae</taxon>
        <taxon>50 kb inversion clade</taxon>
        <taxon>NPAAA clade</taxon>
        <taxon>Hologalegina</taxon>
        <taxon>IRL clade</taxon>
        <taxon>Trifolieae</taxon>
        <taxon>Trifolium</taxon>
    </lineage>
</organism>
<evidence type="ECO:0000313" key="1">
    <source>
        <dbReference type="EMBL" id="MCI83710.1"/>
    </source>
</evidence>
<comment type="caution">
    <text evidence="1">The sequence shown here is derived from an EMBL/GenBank/DDBJ whole genome shotgun (WGS) entry which is preliminary data.</text>
</comment>
<evidence type="ECO:0000313" key="2">
    <source>
        <dbReference type="Proteomes" id="UP000265520"/>
    </source>
</evidence>
<accession>A0A392VB49</accession>
<protein>
    <submittedName>
        <fullName evidence="1">Uncharacterized protein</fullName>
    </submittedName>
</protein>
<name>A0A392VB49_9FABA</name>
<dbReference type="EMBL" id="LXQA011073588">
    <property type="protein sequence ID" value="MCI83710.1"/>
    <property type="molecule type" value="Genomic_DNA"/>
</dbReference>
<reference evidence="1 2" key="1">
    <citation type="journal article" date="2018" name="Front. Plant Sci.">
        <title>Red Clover (Trifolium pratense) and Zigzag Clover (T. medium) - A Picture of Genomic Similarities and Differences.</title>
        <authorList>
            <person name="Dluhosova J."/>
            <person name="Istvanek J."/>
            <person name="Nedelnik J."/>
            <person name="Repkova J."/>
        </authorList>
    </citation>
    <scope>NUCLEOTIDE SEQUENCE [LARGE SCALE GENOMIC DNA]</scope>
    <source>
        <strain evidence="2">cv. 10/8</strain>
        <tissue evidence="1">Leaf</tissue>
    </source>
</reference>
<proteinExistence type="predicted"/>
<dbReference type="Proteomes" id="UP000265520">
    <property type="component" value="Unassembled WGS sequence"/>
</dbReference>
<sequence>MARNGDALAQRRSFSLSDASPDLRLSLRKWPWS</sequence>
<feature type="non-terminal residue" evidence="1">
    <location>
        <position position="33"/>
    </location>
</feature>
<keyword evidence="2" id="KW-1185">Reference proteome</keyword>
<dbReference type="AlphaFoldDB" id="A0A392VB49"/>